<dbReference type="AlphaFoldDB" id="A0A6P2DJC1"/>
<feature type="chain" id="PRO_5026686699" description="Carboxypeptidase regulatory-like domain-containing protein" evidence="2">
    <location>
        <begin position="31"/>
        <end position="154"/>
    </location>
</feature>
<dbReference type="PROSITE" id="PS51257">
    <property type="entry name" value="PROKAR_LIPOPROTEIN"/>
    <property type="match status" value="1"/>
</dbReference>
<reference evidence="3 4" key="1">
    <citation type="submission" date="2019-05" db="EMBL/GenBank/DDBJ databases">
        <authorList>
            <consortium name="Science for Life Laboratories"/>
        </authorList>
    </citation>
    <scope>NUCLEOTIDE SEQUENCE [LARGE SCALE GENOMIC DNA]</scope>
    <source>
        <strain evidence="3">Soil9</strain>
    </source>
</reference>
<evidence type="ECO:0000256" key="1">
    <source>
        <dbReference type="SAM" id="MobiDB-lite"/>
    </source>
</evidence>
<dbReference type="EMBL" id="LR593886">
    <property type="protein sequence ID" value="VTS02822.1"/>
    <property type="molecule type" value="Genomic_DNA"/>
</dbReference>
<evidence type="ECO:0000313" key="4">
    <source>
        <dbReference type="Proteomes" id="UP000464178"/>
    </source>
</evidence>
<evidence type="ECO:0000313" key="3">
    <source>
        <dbReference type="EMBL" id="VTS02822.1"/>
    </source>
</evidence>
<accession>A0A6P2DJC1</accession>
<gene>
    <name evidence="3" type="ORF">SOIL9_73880</name>
</gene>
<dbReference type="Proteomes" id="UP000464178">
    <property type="component" value="Chromosome"/>
</dbReference>
<protein>
    <recommendedName>
        <fullName evidence="5">Carboxypeptidase regulatory-like domain-containing protein</fullName>
    </recommendedName>
</protein>
<keyword evidence="2" id="KW-0732">Signal</keyword>
<keyword evidence="4" id="KW-1185">Reference proteome</keyword>
<sequence>MRRSPIARVTLSLALYLAFTSGCGSGPEFAEVEGTVTLDGKPLPSVEVVFLPDAEKKTQGPTSACYTDDNGHYKLRCDGAGRAGALVGTHRVCVQDIAAMPPPAGHPLEAEFRSRPHGLRVPQKYSDTRQTPFHDIEVRPGTQTVDLKLTSDRR</sequence>
<name>A0A6P2DJC1_9BACT</name>
<evidence type="ECO:0008006" key="5">
    <source>
        <dbReference type="Google" id="ProtNLM"/>
    </source>
</evidence>
<organism evidence="3 4">
    <name type="scientific">Gemmata massiliana</name>
    <dbReference type="NCBI Taxonomy" id="1210884"/>
    <lineage>
        <taxon>Bacteria</taxon>
        <taxon>Pseudomonadati</taxon>
        <taxon>Planctomycetota</taxon>
        <taxon>Planctomycetia</taxon>
        <taxon>Gemmatales</taxon>
        <taxon>Gemmataceae</taxon>
        <taxon>Gemmata</taxon>
    </lineage>
</organism>
<evidence type="ECO:0000256" key="2">
    <source>
        <dbReference type="SAM" id="SignalP"/>
    </source>
</evidence>
<proteinExistence type="predicted"/>
<feature type="signal peptide" evidence="2">
    <location>
        <begin position="1"/>
        <end position="30"/>
    </location>
</feature>
<feature type="region of interest" description="Disordered" evidence="1">
    <location>
        <begin position="114"/>
        <end position="135"/>
    </location>
</feature>
<dbReference type="RefSeq" id="WP_162672849.1">
    <property type="nucleotide sequence ID" value="NZ_LR593886.1"/>
</dbReference>
<dbReference type="KEGG" id="gms:SOIL9_73880"/>